<dbReference type="AlphaFoldDB" id="A0A7N2RCL4"/>
<dbReference type="EnsemblPlants" id="QL10p055165:mrna">
    <property type="protein sequence ID" value="QL10p055165:mrna:CDS:1"/>
    <property type="gene ID" value="QL10p055165"/>
</dbReference>
<dbReference type="Proteomes" id="UP000594261">
    <property type="component" value="Chromosome 10"/>
</dbReference>
<dbReference type="InParanoid" id="A0A7N2RCL4"/>
<proteinExistence type="predicted"/>
<name>A0A7N2RCL4_QUELO</name>
<protein>
    <submittedName>
        <fullName evidence="3">Uncharacterized protein</fullName>
    </submittedName>
</protein>
<organism evidence="3 4">
    <name type="scientific">Quercus lobata</name>
    <name type="common">Valley oak</name>
    <dbReference type="NCBI Taxonomy" id="97700"/>
    <lineage>
        <taxon>Eukaryota</taxon>
        <taxon>Viridiplantae</taxon>
        <taxon>Streptophyta</taxon>
        <taxon>Embryophyta</taxon>
        <taxon>Tracheophyta</taxon>
        <taxon>Spermatophyta</taxon>
        <taxon>Magnoliopsida</taxon>
        <taxon>eudicotyledons</taxon>
        <taxon>Gunneridae</taxon>
        <taxon>Pentapetalae</taxon>
        <taxon>rosids</taxon>
        <taxon>fabids</taxon>
        <taxon>Fagales</taxon>
        <taxon>Fagaceae</taxon>
        <taxon>Quercus</taxon>
    </lineage>
</organism>
<keyword evidence="2" id="KW-1133">Transmembrane helix</keyword>
<keyword evidence="2" id="KW-0472">Membrane</keyword>
<keyword evidence="2" id="KW-0812">Transmembrane</keyword>
<feature type="transmembrane region" description="Helical" evidence="2">
    <location>
        <begin position="159"/>
        <end position="179"/>
    </location>
</feature>
<evidence type="ECO:0000313" key="3">
    <source>
        <dbReference type="EnsemblPlants" id="QL10p055165:mrna:CDS:1"/>
    </source>
</evidence>
<feature type="transmembrane region" description="Helical" evidence="2">
    <location>
        <begin position="215"/>
        <end position="235"/>
    </location>
</feature>
<evidence type="ECO:0000313" key="4">
    <source>
        <dbReference type="Proteomes" id="UP000594261"/>
    </source>
</evidence>
<feature type="region of interest" description="Disordered" evidence="1">
    <location>
        <begin position="1"/>
        <end position="106"/>
    </location>
</feature>
<dbReference type="EMBL" id="LRBV02000010">
    <property type="status" value="NOT_ANNOTATED_CDS"/>
    <property type="molecule type" value="Genomic_DNA"/>
</dbReference>
<dbReference type="Gramene" id="QL10p055165:mrna">
    <property type="protein sequence ID" value="QL10p055165:mrna:CDS:1"/>
    <property type="gene ID" value="QL10p055165"/>
</dbReference>
<keyword evidence="4" id="KW-1185">Reference proteome</keyword>
<evidence type="ECO:0000256" key="2">
    <source>
        <dbReference type="SAM" id="Phobius"/>
    </source>
</evidence>
<evidence type="ECO:0000256" key="1">
    <source>
        <dbReference type="SAM" id="MobiDB-lite"/>
    </source>
</evidence>
<reference evidence="3 4" key="1">
    <citation type="journal article" date="2016" name="G3 (Bethesda)">
        <title>First Draft Assembly and Annotation of the Genome of a California Endemic Oak Quercus lobata Nee (Fagaceae).</title>
        <authorList>
            <person name="Sork V.L."/>
            <person name="Fitz-Gibbon S.T."/>
            <person name="Puiu D."/>
            <person name="Crepeau M."/>
            <person name="Gugger P.F."/>
            <person name="Sherman R."/>
            <person name="Stevens K."/>
            <person name="Langley C.H."/>
            <person name="Pellegrini M."/>
            <person name="Salzberg S.L."/>
        </authorList>
    </citation>
    <scope>NUCLEOTIDE SEQUENCE [LARGE SCALE GENOMIC DNA]</scope>
    <source>
        <strain evidence="3 4">cv. SW786</strain>
    </source>
</reference>
<reference evidence="3" key="2">
    <citation type="submission" date="2021-01" db="UniProtKB">
        <authorList>
            <consortium name="EnsemblPlants"/>
        </authorList>
    </citation>
    <scope>IDENTIFICATION</scope>
</reference>
<feature type="transmembrane region" description="Helical" evidence="2">
    <location>
        <begin position="130"/>
        <end position="153"/>
    </location>
</feature>
<accession>A0A7N2RCL4</accession>
<sequence>MFSWRSTLGFRFTKTDGSVGGQQENSGGQKEGTGAASVGEGKDEGIGGGGGDQDEGSDGSVTGGGGDQDEGSDGGITGGGGDQDEGRERGIGGGGGNRDGNKDIDVEESRSMVGDIEKAMAGKNSRPMKIVEIFIIVIAQSTAAVIAVDFLGISTGTKDLLYCALITNLFGFVCCTAALWQSDTHLETAKLLGKIGSAAATLGFILMVAMIVPIYLLWITGVACLALLVVFVISLKSS</sequence>